<gene>
    <name evidence="2" type="ORF">ACCI49_14940</name>
</gene>
<protein>
    <submittedName>
        <fullName evidence="2">Helix-turn-helix domain-containing protein</fullName>
    </submittedName>
</protein>
<organism evidence="2 3">
    <name type="scientific">Microbulbifer epialgicus</name>
    <dbReference type="NCBI Taxonomy" id="393907"/>
    <lineage>
        <taxon>Bacteria</taxon>
        <taxon>Pseudomonadati</taxon>
        <taxon>Pseudomonadota</taxon>
        <taxon>Gammaproteobacteria</taxon>
        <taxon>Cellvibrionales</taxon>
        <taxon>Microbulbiferaceae</taxon>
        <taxon>Microbulbifer</taxon>
    </lineage>
</organism>
<evidence type="ECO:0000313" key="3">
    <source>
        <dbReference type="Proteomes" id="UP001569428"/>
    </source>
</evidence>
<reference evidence="2 3" key="1">
    <citation type="submission" date="2024-08" db="EMBL/GenBank/DDBJ databases">
        <authorList>
            <person name="Ishaq N."/>
        </authorList>
    </citation>
    <scope>NUCLEOTIDE SEQUENCE [LARGE SCALE GENOMIC DNA]</scope>
    <source>
        <strain evidence="2 3">DSM 18651</strain>
    </source>
</reference>
<evidence type="ECO:0000259" key="1">
    <source>
        <dbReference type="Pfam" id="PF14090"/>
    </source>
</evidence>
<dbReference type="RefSeq" id="WP_371839844.1">
    <property type="nucleotide sequence ID" value="NZ_JBGMEK010000035.1"/>
</dbReference>
<evidence type="ECO:0000313" key="2">
    <source>
        <dbReference type="EMBL" id="MFA0812208.1"/>
    </source>
</evidence>
<dbReference type="EMBL" id="JBGMEK010000035">
    <property type="protein sequence ID" value="MFA0812208.1"/>
    <property type="molecule type" value="Genomic_DNA"/>
</dbReference>
<feature type="domain" description="Winged helix-turn-helix" evidence="1">
    <location>
        <begin position="2"/>
        <end position="40"/>
    </location>
</feature>
<sequence length="113" mass="12614">MSQKEQVIDFVEKWGSIDSHKAFQLFGITRLAAVIHELKETEHAMKAVYDGTVKSGFARYEADPEERFKAVKKRLSKSCSKGIQEASCPRDVVAALTEALRNALTWAREVGDG</sequence>
<dbReference type="InterPro" id="IPR055245">
    <property type="entry name" value="HTH_proteobacteria"/>
</dbReference>
<dbReference type="Proteomes" id="UP001569428">
    <property type="component" value="Unassembled WGS sequence"/>
</dbReference>
<accession>A0ABV4P376</accession>
<keyword evidence="3" id="KW-1185">Reference proteome</keyword>
<name>A0ABV4P376_9GAMM</name>
<dbReference type="Pfam" id="PF14090">
    <property type="entry name" value="HTH_39"/>
    <property type="match status" value="1"/>
</dbReference>
<comment type="caution">
    <text evidence="2">The sequence shown here is derived from an EMBL/GenBank/DDBJ whole genome shotgun (WGS) entry which is preliminary data.</text>
</comment>
<proteinExistence type="predicted"/>